<evidence type="ECO:0000256" key="2">
    <source>
        <dbReference type="RuleBase" id="RU362097"/>
    </source>
</evidence>
<comment type="caution">
    <text evidence="3">The sequence shown here is derived from an EMBL/GenBank/DDBJ whole genome shotgun (WGS) entry which is preliminary data.</text>
</comment>
<reference evidence="3 4" key="1">
    <citation type="submission" date="2019-03" db="EMBL/GenBank/DDBJ databases">
        <title>Genomic Encyclopedia of Type Strains, Phase IV (KMG-IV): sequencing the most valuable type-strain genomes for metagenomic binning, comparative biology and taxonomic classification.</title>
        <authorList>
            <person name="Goeker M."/>
        </authorList>
    </citation>
    <scope>NUCLEOTIDE SEQUENCE [LARGE SCALE GENOMIC DNA]</scope>
    <source>
        <strain evidence="3 4">DSM 1709</strain>
    </source>
</reference>
<keyword evidence="2" id="KW-0732">Signal</keyword>
<dbReference type="RefSeq" id="WP_132648395.1">
    <property type="nucleotide sequence ID" value="NZ_CP181386.1"/>
</dbReference>
<sequence length="478" mass="49827">MNTSIRFAARGLTLVALAALTACASLAPEYTRPAAPVPEAWPSASAAVAAGAAALPDGRAFVADARLRRTIELALDNSRSLRLALLAIEQARASYRIQAADQLPTLSATGAQSASRTPAEASSSGQVLHTRTYSANIGVSAFELDLFGRVRNLSESALESYLATEEAARSTRIALVAEVATAWLTLQADQAQLALARSTLDSQRRTYELTRQRHALGSDSALTLAQAQTSVEAARRDAAAYEATVAQDLNALRLLVGADLPADALPPAADPGAEATALVALPAGLPSALLQRRPDVIAAEHSLKAANADLGAARAAMFPTIQLTASSGTASRSLSDLFKGGAWSFAPSVSLPIFDGGATRAGVAQAEAARSIQVATYEQTVQTAFREVADALAVRATIAERLDAQAALVDASERAWRLADARWKAGAASYLDALDAQRTLYAAQQTLLTLRLAEQSNRVRLFEVLGGEWGAASATAAS</sequence>
<dbReference type="GeneID" id="99686709"/>
<dbReference type="AlphaFoldDB" id="A0A4R2M8L3"/>
<dbReference type="InterPro" id="IPR003423">
    <property type="entry name" value="OMP_efflux"/>
</dbReference>
<dbReference type="SUPFAM" id="SSF56954">
    <property type="entry name" value="Outer membrane efflux proteins (OEP)"/>
    <property type="match status" value="1"/>
</dbReference>
<comment type="similarity">
    <text evidence="1 2">Belongs to the outer membrane factor (OMF) (TC 1.B.17) family.</text>
</comment>
<gene>
    <name evidence="3" type="ORF">EV684_110217</name>
</gene>
<dbReference type="EMBL" id="SLXD01000010">
    <property type="protein sequence ID" value="TCP01285.1"/>
    <property type="molecule type" value="Genomic_DNA"/>
</dbReference>
<protein>
    <submittedName>
        <fullName evidence="3">Multidrug efflux system outer membrane protein</fullName>
    </submittedName>
</protein>
<dbReference type="PROSITE" id="PS51257">
    <property type="entry name" value="PROKAR_LIPOPROTEIN"/>
    <property type="match status" value="1"/>
</dbReference>
<feature type="signal peptide" evidence="2">
    <location>
        <begin position="1"/>
        <end position="27"/>
    </location>
</feature>
<dbReference type="Proteomes" id="UP000295106">
    <property type="component" value="Unassembled WGS sequence"/>
</dbReference>
<dbReference type="Pfam" id="PF02321">
    <property type="entry name" value="OEP"/>
    <property type="match status" value="2"/>
</dbReference>
<keyword evidence="2" id="KW-0564">Palmitate</keyword>
<dbReference type="PANTHER" id="PTHR30203">
    <property type="entry name" value="OUTER MEMBRANE CATION EFFLUX PROTEIN"/>
    <property type="match status" value="1"/>
</dbReference>
<proteinExistence type="inferred from homology"/>
<dbReference type="OrthoDB" id="9770517at2"/>
<evidence type="ECO:0000313" key="4">
    <source>
        <dbReference type="Proteomes" id="UP000295106"/>
    </source>
</evidence>
<accession>A0A4R2M8L3</accession>
<evidence type="ECO:0000313" key="3">
    <source>
        <dbReference type="EMBL" id="TCP01285.1"/>
    </source>
</evidence>
<keyword evidence="2" id="KW-0472">Membrane</keyword>
<keyword evidence="2" id="KW-1134">Transmembrane beta strand</keyword>
<comment type="subcellular location">
    <subcellularLocation>
        <location evidence="2">Cell membrane</location>
        <topology evidence="2">Lipid-anchor</topology>
    </subcellularLocation>
</comment>
<keyword evidence="2" id="KW-0812">Transmembrane</keyword>
<dbReference type="Gene3D" id="2.20.200.10">
    <property type="entry name" value="Outer membrane efflux proteins (OEP)"/>
    <property type="match status" value="1"/>
</dbReference>
<organism evidence="3 4">
    <name type="scientific">Rubrivivax gelatinosus</name>
    <name type="common">Rhodocyclus gelatinosus</name>
    <name type="synonym">Rhodopseudomonas gelatinosa</name>
    <dbReference type="NCBI Taxonomy" id="28068"/>
    <lineage>
        <taxon>Bacteria</taxon>
        <taxon>Pseudomonadati</taxon>
        <taxon>Pseudomonadota</taxon>
        <taxon>Betaproteobacteria</taxon>
        <taxon>Burkholderiales</taxon>
        <taxon>Sphaerotilaceae</taxon>
        <taxon>Rubrivivax</taxon>
    </lineage>
</organism>
<keyword evidence="2" id="KW-0449">Lipoprotein</keyword>
<dbReference type="InterPro" id="IPR010131">
    <property type="entry name" value="MdtP/NodT-like"/>
</dbReference>
<dbReference type="GO" id="GO:0005886">
    <property type="term" value="C:plasma membrane"/>
    <property type="evidence" value="ECO:0007669"/>
    <property type="project" value="UniProtKB-SubCell"/>
</dbReference>
<dbReference type="PANTHER" id="PTHR30203:SF32">
    <property type="entry name" value="CATION EFFLUX SYSTEM PROTEIN CUSC"/>
    <property type="match status" value="1"/>
</dbReference>
<name>A0A4R2M8L3_RUBGE</name>
<dbReference type="GO" id="GO:0015562">
    <property type="term" value="F:efflux transmembrane transporter activity"/>
    <property type="evidence" value="ECO:0007669"/>
    <property type="project" value="InterPro"/>
</dbReference>
<feature type="chain" id="PRO_5021038773" evidence="2">
    <location>
        <begin position="28"/>
        <end position="478"/>
    </location>
</feature>
<dbReference type="Gene3D" id="1.20.1600.10">
    <property type="entry name" value="Outer membrane efflux proteins (OEP)"/>
    <property type="match status" value="1"/>
</dbReference>
<evidence type="ECO:0000256" key="1">
    <source>
        <dbReference type="ARBA" id="ARBA00007613"/>
    </source>
</evidence>
<dbReference type="NCBIfam" id="TIGR01845">
    <property type="entry name" value="outer_NodT"/>
    <property type="match status" value="1"/>
</dbReference>